<dbReference type="SUPFAM" id="SSF55481">
    <property type="entry name" value="N-terminal domain of eukaryotic peptide chain release factor subunit 1, ERF1"/>
    <property type="match status" value="1"/>
</dbReference>
<accession>A0A8E2DM68</accession>
<dbReference type="SUPFAM" id="SSF55315">
    <property type="entry name" value="L30e-like"/>
    <property type="match status" value="1"/>
</dbReference>
<dbReference type="InterPro" id="IPR004403">
    <property type="entry name" value="Peptide_chain-rel_eRF1/aRF1"/>
</dbReference>
<gene>
    <name evidence="6" type="ORF">OBBRIDRAFT_730334</name>
</gene>
<proteinExistence type="inferred from homology"/>
<keyword evidence="3" id="KW-0963">Cytoplasm</keyword>
<keyword evidence="4" id="KW-0648">Protein biosynthesis</keyword>
<reference evidence="6 7" key="1">
    <citation type="submission" date="2016-07" db="EMBL/GenBank/DDBJ databases">
        <title>Draft genome of the white-rot fungus Obba rivulosa 3A-2.</title>
        <authorList>
            <consortium name="DOE Joint Genome Institute"/>
            <person name="Miettinen O."/>
            <person name="Riley R."/>
            <person name="Acob R."/>
            <person name="Barry K."/>
            <person name="Cullen D."/>
            <person name="De Vries R."/>
            <person name="Hainaut M."/>
            <person name="Hatakka A."/>
            <person name="Henrissat B."/>
            <person name="Hilden K."/>
            <person name="Kuo R."/>
            <person name="Labutti K."/>
            <person name="Lipzen A."/>
            <person name="Makela M.R."/>
            <person name="Sandor L."/>
            <person name="Spatafora J.W."/>
            <person name="Grigoriev I.V."/>
            <person name="Hibbett D.S."/>
        </authorList>
    </citation>
    <scope>NUCLEOTIDE SEQUENCE [LARGE SCALE GENOMIC DNA]</scope>
    <source>
        <strain evidence="6 7">3A-2</strain>
    </source>
</reference>
<dbReference type="Gene3D" id="3.30.960.10">
    <property type="entry name" value="eRF1 domain 1"/>
    <property type="match status" value="1"/>
</dbReference>
<evidence type="ECO:0000256" key="2">
    <source>
        <dbReference type="ARBA" id="ARBA00005326"/>
    </source>
</evidence>
<dbReference type="InterPro" id="IPR024049">
    <property type="entry name" value="eRF1_1_sf"/>
</dbReference>
<dbReference type="Gene3D" id="3.30.420.60">
    <property type="entry name" value="eRF1 domain 2"/>
    <property type="match status" value="1"/>
</dbReference>
<feature type="domain" description="eRF1/Pelota-like N-terminal" evidence="5">
    <location>
        <begin position="3"/>
        <end position="139"/>
    </location>
</feature>
<dbReference type="GO" id="GO:0003747">
    <property type="term" value="F:translation release factor activity"/>
    <property type="evidence" value="ECO:0007669"/>
    <property type="project" value="InterPro"/>
</dbReference>
<dbReference type="InterPro" id="IPR029064">
    <property type="entry name" value="Ribosomal_eL30-like_sf"/>
</dbReference>
<evidence type="ECO:0000259" key="5">
    <source>
        <dbReference type="SMART" id="SM01194"/>
    </source>
</evidence>
<dbReference type="NCBIfam" id="TIGR03676">
    <property type="entry name" value="aRF1_eRF1"/>
    <property type="match status" value="1"/>
</dbReference>
<dbReference type="InterPro" id="IPR005142">
    <property type="entry name" value="eRF1_3"/>
</dbReference>
<evidence type="ECO:0000313" key="7">
    <source>
        <dbReference type="Proteomes" id="UP000250043"/>
    </source>
</evidence>
<evidence type="ECO:0000313" key="6">
    <source>
        <dbReference type="EMBL" id="OCH90624.1"/>
    </source>
</evidence>
<dbReference type="InterPro" id="IPR042226">
    <property type="entry name" value="eFR1_2_sf"/>
</dbReference>
<dbReference type="Pfam" id="PF03464">
    <property type="entry name" value="eRF1_2"/>
    <property type="match status" value="1"/>
</dbReference>
<sequence>MSQDPAEQNIQMWKVKKLIKSLDAARGAGTSMISLIIPPKDQISRVSAMLTQEYGTASNIKSRVNRLSVLAAITSTQQRLKLYNRVPPNGLVLFVGTILTDEGKEKKVSFDFEPHKPINTSLYLCDNKFHTEALQELLESDSKFGFIVMDGNGTLFGTVAGNTREVIHKFTVDLPKKHGRGGQSALRFARLRDEKRHNYVRKVAELAVQHFITNDKVNVTGLVLAGSADFKTELSLSDMFDPRLATKVIKVVDVSYGGENGFNQAIELAAESLANVKFVQEKKLIQKYFDEISQDTGKYCFGIDDTLKALELGAVETLVVWENLDVTRYALRNAAGEEIIVHANKEQEKDREKFMDKSTGLEMEQVSEPQSLLEWFAEKYKEFGANLEFVTNRSQEGAQFVKGFGGIGGLLRYKVDFTNLASVDDEDEDEFLSDDDVI</sequence>
<dbReference type="EMBL" id="KV722400">
    <property type="protein sequence ID" value="OCH90624.1"/>
    <property type="molecule type" value="Genomic_DNA"/>
</dbReference>
<evidence type="ECO:0000256" key="4">
    <source>
        <dbReference type="ARBA" id="ARBA00022917"/>
    </source>
</evidence>
<dbReference type="GO" id="GO:0018444">
    <property type="term" value="C:translation release factor complex"/>
    <property type="evidence" value="ECO:0007669"/>
    <property type="project" value="UniProtKB-ARBA"/>
</dbReference>
<dbReference type="SUPFAM" id="SSF53137">
    <property type="entry name" value="Translational machinery components"/>
    <property type="match status" value="1"/>
</dbReference>
<evidence type="ECO:0000256" key="3">
    <source>
        <dbReference type="ARBA" id="ARBA00022490"/>
    </source>
</evidence>
<keyword evidence="7" id="KW-1185">Reference proteome</keyword>
<dbReference type="Gene3D" id="3.30.1330.30">
    <property type="match status" value="1"/>
</dbReference>
<organism evidence="6 7">
    <name type="scientific">Obba rivulosa</name>
    <dbReference type="NCBI Taxonomy" id="1052685"/>
    <lineage>
        <taxon>Eukaryota</taxon>
        <taxon>Fungi</taxon>
        <taxon>Dikarya</taxon>
        <taxon>Basidiomycota</taxon>
        <taxon>Agaricomycotina</taxon>
        <taxon>Agaricomycetes</taxon>
        <taxon>Polyporales</taxon>
        <taxon>Gelatoporiaceae</taxon>
        <taxon>Obba</taxon>
    </lineage>
</organism>
<dbReference type="FunFam" id="3.30.960.10:FF:000001">
    <property type="entry name" value="Eukaryotic peptide chain release factor subunit 1"/>
    <property type="match status" value="1"/>
</dbReference>
<comment type="similarity">
    <text evidence="2">Belongs to the eukaryotic release factor 1 family.</text>
</comment>
<name>A0A8E2DM68_9APHY</name>
<dbReference type="Pfam" id="PF03463">
    <property type="entry name" value="eRF1_1"/>
    <property type="match status" value="1"/>
</dbReference>
<dbReference type="Proteomes" id="UP000250043">
    <property type="component" value="Unassembled WGS sequence"/>
</dbReference>
<protein>
    <submittedName>
        <fullName evidence="6">Peptide chain release factor eRF/aRF subunit 1</fullName>
    </submittedName>
</protein>
<dbReference type="Pfam" id="PF03465">
    <property type="entry name" value="eRF1_3"/>
    <property type="match status" value="1"/>
</dbReference>
<dbReference type="AlphaFoldDB" id="A0A8E2DM68"/>
<dbReference type="FunFam" id="3.30.420.60:FF:000001">
    <property type="entry name" value="Eukaryotic peptide chain release factor subunit 1"/>
    <property type="match status" value="1"/>
</dbReference>
<dbReference type="SMART" id="SM01194">
    <property type="entry name" value="eRF1_1"/>
    <property type="match status" value="1"/>
</dbReference>
<dbReference type="PANTHER" id="PTHR10113">
    <property type="entry name" value="PEPTIDE CHAIN RELEASE FACTOR SUBUNIT 1"/>
    <property type="match status" value="1"/>
</dbReference>
<evidence type="ECO:0000256" key="1">
    <source>
        <dbReference type="ARBA" id="ARBA00004496"/>
    </source>
</evidence>
<comment type="subcellular location">
    <subcellularLocation>
        <location evidence="1">Cytoplasm</location>
    </subcellularLocation>
</comment>
<dbReference type="InterPro" id="IPR005140">
    <property type="entry name" value="eRF1_Pelota-like_N"/>
</dbReference>
<dbReference type="InterPro" id="IPR005141">
    <property type="entry name" value="eRF1_2"/>
</dbReference>
<dbReference type="FunFam" id="3.30.1330.30:FF:000006">
    <property type="entry name" value="Peptide chain release factor subunit 1"/>
    <property type="match status" value="1"/>
</dbReference>
<dbReference type="OrthoDB" id="10254527at2759"/>